<dbReference type="SUPFAM" id="SSF48056">
    <property type="entry name" value="Di-copper centre-containing domain"/>
    <property type="match status" value="1"/>
</dbReference>
<dbReference type="Pfam" id="PF00264">
    <property type="entry name" value="Tyrosinase"/>
    <property type="match status" value="1"/>
</dbReference>
<feature type="domain" description="Tyrosinase copper-binding" evidence="1">
    <location>
        <begin position="94"/>
        <end position="153"/>
    </location>
</feature>
<dbReference type="Gene3D" id="1.10.1280.10">
    <property type="entry name" value="Di-copper center containing domain from catechol oxidase"/>
    <property type="match status" value="1"/>
</dbReference>
<proteinExistence type="predicted"/>
<dbReference type="InterPro" id="IPR008922">
    <property type="entry name" value="Di-copper_centre_dom_sf"/>
</dbReference>
<dbReference type="AlphaFoldDB" id="A0AA95F4Q0"/>
<evidence type="ECO:0000259" key="1">
    <source>
        <dbReference type="Pfam" id="PF00264"/>
    </source>
</evidence>
<evidence type="ECO:0000313" key="3">
    <source>
        <dbReference type="Proteomes" id="UP001178662"/>
    </source>
</evidence>
<protein>
    <recommendedName>
        <fullName evidence="1">Tyrosinase copper-binding domain-containing protein</fullName>
    </recommendedName>
</protein>
<reference evidence="2" key="1">
    <citation type="submission" date="2023-03" db="EMBL/GenBank/DDBJ databases">
        <title>Andean soil-derived lignocellulolytic bacterial consortium as a source of novel taxa and putative plastic-active enzymes.</title>
        <authorList>
            <person name="Diaz-Garcia L."/>
            <person name="Chuvochina M."/>
            <person name="Feuerriegel G."/>
            <person name="Bunk B."/>
            <person name="Sproer C."/>
            <person name="Streit W.R."/>
            <person name="Rodriguez L.M."/>
            <person name="Overmann J."/>
            <person name="Jimenez D.J."/>
        </authorList>
    </citation>
    <scope>NUCLEOTIDE SEQUENCE</scope>
    <source>
        <strain evidence="2">MAG 2441</strain>
    </source>
</reference>
<name>A0AA95F4Q0_9BACL</name>
<keyword evidence="3" id="KW-1185">Reference proteome</keyword>
<dbReference type="InterPro" id="IPR002227">
    <property type="entry name" value="Tyrosinase_Cu-bd"/>
</dbReference>
<organism evidence="2 3">
    <name type="scientific">Candidatus Cohnella colombiensis</name>
    <dbReference type="NCBI Taxonomy" id="3121368"/>
    <lineage>
        <taxon>Bacteria</taxon>
        <taxon>Bacillati</taxon>
        <taxon>Bacillota</taxon>
        <taxon>Bacilli</taxon>
        <taxon>Bacillales</taxon>
        <taxon>Paenibacillaceae</taxon>
        <taxon>Cohnella</taxon>
    </lineage>
</organism>
<dbReference type="Proteomes" id="UP001178662">
    <property type="component" value="Chromosome"/>
</dbReference>
<dbReference type="EMBL" id="CP119317">
    <property type="protein sequence ID" value="WEK54815.1"/>
    <property type="molecule type" value="Genomic_DNA"/>
</dbReference>
<accession>A0AA95F4Q0</accession>
<sequence length="267" mass="31168">MSIIQNFPKQLLDEHMKWHHDRHNVNIENPPSGYGLEFLQFHRRYIAKVLRWYRQQGYDESLVTPWAAVPEPIRQSACYNQAAEARILYQPESFASADELGRFIEASDIHGCIHQEAANLFGQPDINDFDVAPRNTIFYNIHGMVDRWYQNWEGLGRFDSGLSYWCGNFTGAENEVLYYSQQDGIWWLGQQQLADDMHRTEVTAPDWVLVGDSTEIGTLDNRRPFRIWDIDGDGQLEVVMLHLGDRLWRVGKIKDGRLQWQPTRLEG</sequence>
<evidence type="ECO:0000313" key="2">
    <source>
        <dbReference type="EMBL" id="WEK54815.1"/>
    </source>
</evidence>
<dbReference type="GO" id="GO:0016491">
    <property type="term" value="F:oxidoreductase activity"/>
    <property type="evidence" value="ECO:0007669"/>
    <property type="project" value="InterPro"/>
</dbReference>
<gene>
    <name evidence="2" type="ORF">P0Y55_01680</name>
</gene>